<dbReference type="EMBL" id="VRMN01000010">
    <property type="protein sequence ID" value="KAA8492306.1"/>
    <property type="molecule type" value="Genomic_DNA"/>
</dbReference>
<keyword evidence="2" id="KW-0677">Repeat</keyword>
<name>A0A5J4YLK0_PORPP</name>
<organism evidence="3 4">
    <name type="scientific">Porphyridium purpureum</name>
    <name type="common">Red alga</name>
    <name type="synonym">Porphyridium cruentum</name>
    <dbReference type="NCBI Taxonomy" id="35688"/>
    <lineage>
        <taxon>Eukaryota</taxon>
        <taxon>Rhodophyta</taxon>
        <taxon>Bangiophyceae</taxon>
        <taxon>Porphyridiales</taxon>
        <taxon>Porphyridiaceae</taxon>
        <taxon>Porphyridium</taxon>
    </lineage>
</organism>
<dbReference type="Gene3D" id="2.120.10.30">
    <property type="entry name" value="TolB, C-terminal domain"/>
    <property type="match status" value="1"/>
</dbReference>
<evidence type="ECO:0000256" key="1">
    <source>
        <dbReference type="ARBA" id="ARBA00022441"/>
    </source>
</evidence>
<dbReference type="Proteomes" id="UP000324585">
    <property type="component" value="Unassembled WGS sequence"/>
</dbReference>
<dbReference type="Pfam" id="PF24681">
    <property type="entry name" value="Kelch_KLHDC2_KLHL20_DRC7"/>
    <property type="match status" value="1"/>
</dbReference>
<keyword evidence="4" id="KW-1185">Reference proteome</keyword>
<reference evidence="4" key="1">
    <citation type="journal article" date="2019" name="Nat. Commun.">
        <title>Expansion of phycobilisome linker gene families in mesophilic red algae.</title>
        <authorList>
            <person name="Lee J."/>
            <person name="Kim D."/>
            <person name="Bhattacharya D."/>
            <person name="Yoon H.S."/>
        </authorList>
    </citation>
    <scope>NUCLEOTIDE SEQUENCE [LARGE SCALE GENOMIC DNA]</scope>
    <source>
        <strain evidence="4">CCMP 1328</strain>
    </source>
</reference>
<dbReference type="SUPFAM" id="SSF49785">
    <property type="entry name" value="Galactose-binding domain-like"/>
    <property type="match status" value="1"/>
</dbReference>
<accession>A0A5J4YLK0</accession>
<gene>
    <name evidence="3" type="ORF">FVE85_3744</name>
</gene>
<evidence type="ECO:0000313" key="4">
    <source>
        <dbReference type="Proteomes" id="UP000324585"/>
    </source>
</evidence>
<dbReference type="InterPro" id="IPR011041">
    <property type="entry name" value="Quinoprot_gluc/sorb_DH_b-prop"/>
</dbReference>
<dbReference type="Pfam" id="PF01344">
    <property type="entry name" value="Kelch_1"/>
    <property type="match status" value="1"/>
</dbReference>
<dbReference type="SUPFAM" id="SSF50952">
    <property type="entry name" value="Soluble quinoprotein glucose dehydrogenase"/>
    <property type="match status" value="1"/>
</dbReference>
<dbReference type="SUPFAM" id="SSF117281">
    <property type="entry name" value="Kelch motif"/>
    <property type="match status" value="2"/>
</dbReference>
<comment type="caution">
    <text evidence="3">The sequence shown here is derived from an EMBL/GenBank/DDBJ whole genome shotgun (WGS) entry which is preliminary data.</text>
</comment>
<dbReference type="Gene3D" id="2.120.10.80">
    <property type="entry name" value="Kelch-type beta propeller"/>
    <property type="match status" value="2"/>
</dbReference>
<proteinExistence type="predicted"/>
<dbReference type="InterPro" id="IPR011042">
    <property type="entry name" value="6-blade_b-propeller_TolB-like"/>
</dbReference>
<protein>
    <submittedName>
        <fullName evidence="3">Influenza virus NS1A-binding protein-like B</fullName>
    </submittedName>
</protein>
<evidence type="ECO:0000256" key="2">
    <source>
        <dbReference type="ARBA" id="ARBA00022737"/>
    </source>
</evidence>
<dbReference type="Gene3D" id="2.60.120.430">
    <property type="entry name" value="Galactose-binding lectin"/>
    <property type="match status" value="1"/>
</dbReference>
<dbReference type="InterPro" id="IPR015915">
    <property type="entry name" value="Kelch-typ_b-propeller"/>
</dbReference>
<dbReference type="OrthoDB" id="45365at2759"/>
<sequence length="1849" mass="192976">MTHERIVAWSVRLAAATDSSKFCARFAVLVWASRIFNEVRTTAMHSEPRIAEVRVWQSCSEFCRHTGLREWYVPAEDGASGRSLLDSMSFKCGVGRKIHTLCCASVLLMLLWTQGAAVLSVSEQPNRSAAQALDGAEVPASQAVYIFEDISPVGISQVEFWLGPISGAPVKVEAKAPFDLEGTGKNSVAIPTFFLPGPATVSSRVSFSNGSFVDFQADFDVTSSSANEEYVIAFSTFPSRSPSAPLDDQTLFGEIYVFIEDVSTGDVSSLPLVDKVEFFVNQGTLLEDGPPFRTENSAPFDLEGGQANAAIPFDTASLSDGPNQINAKLVLISGAELIVSSTFVVDNAGDVAASLLAEPVSLAFSLDDINVSQTISLTTSDDNAAGIIVSLVGVPGAALSVAPLAGSIPAGGSGTLDLIVTLNAAVSFTGQIVVMTVSNTHIQIVIPVSVASADDYSLLYSLVPSRSDSLLLEGSSFYESAVLYIFLDVDPAATAVTGVVFFLDGVQKQVEGKVPWDFQGGLVSVANPFDVSSLSIGIHVVTAIISLASGLSVEDEATFMIMEAPPEFVLTPPTLDFVKSGTIAPQVMSVSLSTTSIPVPAFEVTVSATWLSVEVALVMSSLTVSVNSSAVPVDTPVSDATLTVSALDGSVMPLTVTVRVFTVDTVATSLPISITFGPAGSSTAGGFVLNTGEPFGSLDASGLWFGWRDAASLLPIDFTGNMRNRGSGGVDETLVLMQSAVGQAGVFDILLEDGIYDVRVQVGDPLFFDSTHVVNANGLAIVPATTLNAGKRLASFGAVVSVQNGVLRFDASGGVNTKIVSIVLGDGATSCVPSPSQFEGRQISSLSCSAVRIFVPYMFPSFVTGIPDGSGAPTGFTAVIPNTVGVDLNLWFDPNLLAVLPNGDGLLIAASPGSWEGTTNNVVNALAVGLPLPDQELIVTSLIELPASPSQAGEKMCHFFGISGSDYIMVCVVLSVGSGIEVQVILEENDVANVTPFPLPVGFDGTQIAFRMELAPELNSVTVLAAANLASAVFEELIVFSDVEPSWFSKDAAGIDFLVGTRSYTGVLTEEGNGEEFVLRQFVVDAVAVPSPPPVGPTDIDWSISRINDVGFGSALVFAPNGLLYVASALGQIFAVDVNAGIVLQTYQASEYTSFAVGSEGRLTLGITVDPQSTPELITLWMSHSDASFSDGDANSGTVSRMTLNGLDGSVLSSHDVIVGLPRAIANHAPNQLHFGPDGRLYHAIGGNTGAGASNDGGSEFGPRPEQPLSAALLVLDVNQDLSLLDLDCTPEQDPLGVIMDATGVAFTSIDCDVSIFATGLRNVYDFTFVADDGFPAGAFLIYAQDNGLGVEGTAPPLRDAQGECLGQITGKANRDALNPGARDDLLYILEQGRYYGHPNPSRGECVFAAGNPPNPGAFEVLRSEGGTYSLTAPSIYPTQTLPEPSYSLPEYSLGSSRSANGLLTYESFAFCGELRKDLLSVWYSVGDQVRRLIRVSGQVVNDETLNRSTTGTGGVKLSNPLAVAEDPLGRLVVTEFGASRLTVFTPVGPGCWQAPGVGTPALPLELVDAGSVALGTKLYLFGGKNDNGVFANTLAFDAWKNEWSAIGELAPIPYGAVENPGVVEAGGLVYVIGGSTLAFSGQVNGAARYNPVSDTWESLPSLPTARAGAVVVLFQNEIWVIGGLVASGGGSSTDVVEILNLNTMTWRAGPSLPAVRDNAVGAVVGGEILVFGGRNRQVGEDASSVFSFNGAAWSSRASMPTARRTGCARVVESESSVVVIGGEFANNIASAAVEAYDPGSNSWTVLSDMPDGRHGVACGRIGNGIFVAGGKTSGPILTRDDMQVFRYM</sequence>
<dbReference type="PANTHER" id="PTHR46344">
    <property type="entry name" value="OS02G0202900 PROTEIN"/>
    <property type="match status" value="1"/>
</dbReference>
<dbReference type="SMART" id="SM00612">
    <property type="entry name" value="Kelch"/>
    <property type="match status" value="4"/>
</dbReference>
<dbReference type="InterPro" id="IPR006652">
    <property type="entry name" value="Kelch_1"/>
</dbReference>
<dbReference type="PANTHER" id="PTHR46344:SF27">
    <property type="entry name" value="KELCH REPEAT SUPERFAMILY PROTEIN"/>
    <property type="match status" value="1"/>
</dbReference>
<dbReference type="InterPro" id="IPR008979">
    <property type="entry name" value="Galactose-bd-like_sf"/>
</dbReference>
<keyword evidence="1" id="KW-0880">Kelch repeat</keyword>
<evidence type="ECO:0000313" key="3">
    <source>
        <dbReference type="EMBL" id="KAA8492306.1"/>
    </source>
</evidence>